<keyword evidence="3" id="KW-1185">Reference proteome</keyword>
<dbReference type="Proteomes" id="UP000576209">
    <property type="component" value="Unassembled WGS sequence"/>
</dbReference>
<dbReference type="EMBL" id="JACIFF010000005">
    <property type="protein sequence ID" value="MBB4079514.1"/>
    <property type="molecule type" value="Genomic_DNA"/>
</dbReference>
<dbReference type="AlphaFoldDB" id="A0A840E1T2"/>
<feature type="region of interest" description="Disordered" evidence="1">
    <location>
        <begin position="104"/>
        <end position="124"/>
    </location>
</feature>
<comment type="caution">
    <text evidence="2">The sequence shown here is derived from an EMBL/GenBank/DDBJ whole genome shotgun (WGS) entry which is preliminary data.</text>
</comment>
<evidence type="ECO:0000313" key="3">
    <source>
        <dbReference type="Proteomes" id="UP000576209"/>
    </source>
</evidence>
<feature type="region of interest" description="Disordered" evidence="1">
    <location>
        <begin position="16"/>
        <end position="35"/>
    </location>
</feature>
<gene>
    <name evidence="2" type="ORF">GGR28_002139</name>
</gene>
<evidence type="ECO:0000256" key="1">
    <source>
        <dbReference type="SAM" id="MobiDB-lite"/>
    </source>
</evidence>
<proteinExistence type="predicted"/>
<protein>
    <submittedName>
        <fullName evidence="2">Uncharacterized protein</fullName>
    </submittedName>
</protein>
<reference evidence="2 3" key="1">
    <citation type="submission" date="2020-08" db="EMBL/GenBank/DDBJ databases">
        <title>Genomic Encyclopedia of Type Strains, Phase IV (KMG-IV): sequencing the most valuable type-strain genomes for metagenomic binning, comparative biology and taxonomic classification.</title>
        <authorList>
            <person name="Goeker M."/>
        </authorList>
    </citation>
    <scope>NUCLEOTIDE SEQUENCE [LARGE SCALE GENOMIC DNA]</scope>
    <source>
        <strain evidence="2 3">DSM 105137</strain>
    </source>
</reference>
<name>A0A840E1T2_9BACT</name>
<organism evidence="2 3">
    <name type="scientific">Neolewinella aquimaris</name>
    <dbReference type="NCBI Taxonomy" id="1835722"/>
    <lineage>
        <taxon>Bacteria</taxon>
        <taxon>Pseudomonadati</taxon>
        <taxon>Bacteroidota</taxon>
        <taxon>Saprospiria</taxon>
        <taxon>Saprospirales</taxon>
        <taxon>Lewinellaceae</taxon>
        <taxon>Neolewinella</taxon>
    </lineage>
</organism>
<evidence type="ECO:0000313" key="2">
    <source>
        <dbReference type="EMBL" id="MBB4079514.1"/>
    </source>
</evidence>
<sequence>MVVGCGGVYPGPDSADELRLGRRGAGRRPTEARGSSADWLAGFPGDWLRWCLSGARLGGRARARPTRGWRGAGRRPTEARGSSADWLMGFLVVGCGGVYPGPTRRTSLGSADEGPMGGRSSADRGTRLVRRLASGFFLVVGCDGVYPGPTRRTSLGSADEGPTRGRWGAGDVPLSLFTLHPRPRP</sequence>
<accession>A0A840E1T2</accession>